<dbReference type="SUPFAM" id="SSF52266">
    <property type="entry name" value="SGNH hydrolase"/>
    <property type="match status" value="1"/>
</dbReference>
<reference evidence="1 2" key="1">
    <citation type="journal article" date="2024" name="Nat. Commun.">
        <title>Phylogenomics reveals the evolutionary origins of lichenization in chlorophyte algae.</title>
        <authorList>
            <person name="Puginier C."/>
            <person name="Libourel C."/>
            <person name="Otte J."/>
            <person name="Skaloud P."/>
            <person name="Haon M."/>
            <person name="Grisel S."/>
            <person name="Petersen M."/>
            <person name="Berrin J.G."/>
            <person name="Delaux P.M."/>
            <person name="Dal Grande F."/>
            <person name="Keller J."/>
        </authorList>
    </citation>
    <scope>NUCLEOTIDE SEQUENCE [LARGE SCALE GENOMIC DNA]</scope>
    <source>
        <strain evidence="1 2">SAG 2043</strain>
    </source>
</reference>
<dbReference type="AlphaFoldDB" id="A0AAW1QSY2"/>
<keyword evidence="2" id="KW-1185">Reference proteome</keyword>
<evidence type="ECO:0000313" key="1">
    <source>
        <dbReference type="EMBL" id="KAK9824635.1"/>
    </source>
</evidence>
<dbReference type="EMBL" id="JALJOR010000002">
    <property type="protein sequence ID" value="KAK9824635.1"/>
    <property type="molecule type" value="Genomic_DNA"/>
</dbReference>
<evidence type="ECO:0000313" key="2">
    <source>
        <dbReference type="Proteomes" id="UP001489004"/>
    </source>
</evidence>
<proteinExistence type="predicted"/>
<dbReference type="PANTHER" id="PTHR34407:SF1">
    <property type="entry name" value="SGNH HYDROLASE-TYPE ESTERASE DOMAIN-CONTAINING PROTEIN"/>
    <property type="match status" value="1"/>
</dbReference>
<sequence>MGADSIVDTCIRRQEKLAALSTPRGSWFNQRFSNITVVNSAERSTTSGYAARCLTSLVPAVADLVLIEYSYNDGYSGGETNEFGIHDPAAVKSCMLDNKSARRNYERLVRKLLTMWKQAPAIVGVQYEPWGLGPPFGFWHTGEDEINVVLKYYGVPSLSFRGAYYEAVMAGCKCFQNDIWSIEASL</sequence>
<gene>
    <name evidence="1" type="ORF">WJX72_011904</name>
</gene>
<organism evidence="1 2">
    <name type="scientific">[Myrmecia] bisecta</name>
    <dbReference type="NCBI Taxonomy" id="41462"/>
    <lineage>
        <taxon>Eukaryota</taxon>
        <taxon>Viridiplantae</taxon>
        <taxon>Chlorophyta</taxon>
        <taxon>core chlorophytes</taxon>
        <taxon>Trebouxiophyceae</taxon>
        <taxon>Trebouxiales</taxon>
        <taxon>Trebouxiaceae</taxon>
        <taxon>Myrmecia</taxon>
    </lineage>
</organism>
<protein>
    <recommendedName>
        <fullName evidence="3">SGNH hydrolase-type esterase domain-containing protein</fullName>
    </recommendedName>
</protein>
<dbReference type="Proteomes" id="UP001489004">
    <property type="component" value="Unassembled WGS sequence"/>
</dbReference>
<name>A0AAW1QSY2_9CHLO</name>
<accession>A0AAW1QSY2</accession>
<dbReference type="PANTHER" id="PTHR34407">
    <property type="entry name" value="EXPRESSED PROTEIN"/>
    <property type="match status" value="1"/>
</dbReference>
<evidence type="ECO:0008006" key="3">
    <source>
        <dbReference type="Google" id="ProtNLM"/>
    </source>
</evidence>
<comment type="caution">
    <text evidence="1">The sequence shown here is derived from an EMBL/GenBank/DDBJ whole genome shotgun (WGS) entry which is preliminary data.</text>
</comment>